<dbReference type="Pfam" id="PF00486">
    <property type="entry name" value="Trans_reg_C"/>
    <property type="match status" value="1"/>
</dbReference>
<dbReference type="GO" id="GO:0003677">
    <property type="term" value="F:DNA binding"/>
    <property type="evidence" value="ECO:0007669"/>
    <property type="project" value="UniProtKB-UniRule"/>
</dbReference>
<keyword evidence="3" id="KW-0472">Membrane</keyword>
<keyword evidence="3" id="KW-0812">Transmembrane</keyword>
<keyword evidence="3" id="KW-1133">Transmembrane helix</keyword>
<dbReference type="PROSITE" id="PS51755">
    <property type="entry name" value="OMPR_PHOB"/>
    <property type="match status" value="1"/>
</dbReference>
<keyword evidence="6" id="KW-1185">Reference proteome</keyword>
<proteinExistence type="predicted"/>
<dbReference type="AlphaFoldDB" id="A0A1G7LX28"/>
<dbReference type="InterPro" id="IPR036388">
    <property type="entry name" value="WH-like_DNA-bd_sf"/>
</dbReference>
<feature type="transmembrane region" description="Helical" evidence="3">
    <location>
        <begin position="118"/>
        <end position="139"/>
    </location>
</feature>
<evidence type="ECO:0000313" key="6">
    <source>
        <dbReference type="Proteomes" id="UP000198748"/>
    </source>
</evidence>
<name>A0A1G7LX28_9BACT</name>
<dbReference type="STRING" id="659014.SAMN04487996_111104"/>
<evidence type="ECO:0000256" key="1">
    <source>
        <dbReference type="ARBA" id="ARBA00023125"/>
    </source>
</evidence>
<dbReference type="Proteomes" id="UP000198748">
    <property type="component" value="Unassembled WGS sequence"/>
</dbReference>
<evidence type="ECO:0000259" key="4">
    <source>
        <dbReference type="PROSITE" id="PS51755"/>
    </source>
</evidence>
<evidence type="ECO:0000256" key="3">
    <source>
        <dbReference type="SAM" id="Phobius"/>
    </source>
</evidence>
<organism evidence="5 6">
    <name type="scientific">Dyadobacter soli</name>
    <dbReference type="NCBI Taxonomy" id="659014"/>
    <lineage>
        <taxon>Bacteria</taxon>
        <taxon>Pseudomonadati</taxon>
        <taxon>Bacteroidota</taxon>
        <taxon>Cytophagia</taxon>
        <taxon>Cytophagales</taxon>
        <taxon>Spirosomataceae</taxon>
        <taxon>Dyadobacter</taxon>
    </lineage>
</organism>
<dbReference type="SMART" id="SM00862">
    <property type="entry name" value="Trans_reg_C"/>
    <property type="match status" value="1"/>
</dbReference>
<feature type="domain" description="OmpR/PhoB-type" evidence="4">
    <location>
        <begin position="2"/>
        <end position="101"/>
    </location>
</feature>
<dbReference type="OrthoDB" id="799930at2"/>
<keyword evidence="1 2" id="KW-0238">DNA-binding</keyword>
<dbReference type="InterPro" id="IPR001867">
    <property type="entry name" value="OmpR/PhoB-type_DNA-bd"/>
</dbReference>
<gene>
    <name evidence="5" type="ORF">SAMN04487996_111104</name>
</gene>
<dbReference type="RefSeq" id="WP_090153385.1">
    <property type="nucleotide sequence ID" value="NZ_FNAN01000011.1"/>
</dbReference>
<evidence type="ECO:0000256" key="2">
    <source>
        <dbReference type="PROSITE-ProRule" id="PRU01091"/>
    </source>
</evidence>
<dbReference type="SUPFAM" id="SSF46894">
    <property type="entry name" value="C-terminal effector domain of the bipartite response regulators"/>
    <property type="match status" value="1"/>
</dbReference>
<evidence type="ECO:0000313" key="5">
    <source>
        <dbReference type="EMBL" id="SDF54065.1"/>
    </source>
</evidence>
<sequence>MQRSFVINDRFQIVPSNSTISDKVTGSVIRLEPRLMQVLCLLVETPGQTVTRQTLIDKVWNNYPGGDEALTQTVSALRKALIDDRKELLQTVPKKGYVFEGTITDGTAKTFIKTSRKFLMIPVTLTILAVVALVWFAVFQKDQRSVVASGPIAYPSNLDSLSQAEETPLNSVETKGPDGTYYKMVAIGDRPPAFYINGQRISEDNWEKHMPLINFLKKEIKARKRPSAPSSAP</sequence>
<dbReference type="InterPro" id="IPR016032">
    <property type="entry name" value="Sig_transdc_resp-reg_C-effctor"/>
</dbReference>
<dbReference type="GO" id="GO:0006355">
    <property type="term" value="P:regulation of DNA-templated transcription"/>
    <property type="evidence" value="ECO:0007669"/>
    <property type="project" value="InterPro"/>
</dbReference>
<dbReference type="GO" id="GO:0000160">
    <property type="term" value="P:phosphorelay signal transduction system"/>
    <property type="evidence" value="ECO:0007669"/>
    <property type="project" value="InterPro"/>
</dbReference>
<dbReference type="EMBL" id="FNAN01000011">
    <property type="protein sequence ID" value="SDF54065.1"/>
    <property type="molecule type" value="Genomic_DNA"/>
</dbReference>
<accession>A0A1G7LX28</accession>
<protein>
    <submittedName>
        <fullName evidence="5">DNA-binding winged helix-turn-helix (WHTH) domain-containing protein</fullName>
    </submittedName>
</protein>
<dbReference type="CDD" id="cd00383">
    <property type="entry name" value="trans_reg_C"/>
    <property type="match status" value="1"/>
</dbReference>
<reference evidence="6" key="1">
    <citation type="submission" date="2016-10" db="EMBL/GenBank/DDBJ databases">
        <authorList>
            <person name="Varghese N."/>
            <person name="Submissions S."/>
        </authorList>
    </citation>
    <scope>NUCLEOTIDE SEQUENCE [LARGE SCALE GENOMIC DNA]</scope>
    <source>
        <strain evidence="6">DSM 25329</strain>
    </source>
</reference>
<dbReference type="Gene3D" id="1.10.10.10">
    <property type="entry name" value="Winged helix-like DNA-binding domain superfamily/Winged helix DNA-binding domain"/>
    <property type="match status" value="1"/>
</dbReference>
<feature type="DNA-binding region" description="OmpR/PhoB-type" evidence="2">
    <location>
        <begin position="2"/>
        <end position="101"/>
    </location>
</feature>